<name>A0A3E3J1B9_9FIRM</name>
<proteinExistence type="predicted"/>
<dbReference type="Gene3D" id="3.40.50.1110">
    <property type="entry name" value="SGNH hydrolase"/>
    <property type="match status" value="2"/>
</dbReference>
<evidence type="ECO:0000313" key="3">
    <source>
        <dbReference type="EMBL" id="RGE73138.1"/>
    </source>
</evidence>
<dbReference type="PANTHER" id="PTHR22901:SF0">
    <property type="entry name" value="SIALATE O-ACETYLESTERASE"/>
    <property type="match status" value="1"/>
</dbReference>
<dbReference type="AlphaFoldDB" id="A0A3E3J1B9"/>
<organism evidence="3 4">
    <name type="scientific">Eisenbergiella massiliensis</name>
    <dbReference type="NCBI Taxonomy" id="1720294"/>
    <lineage>
        <taxon>Bacteria</taxon>
        <taxon>Bacillati</taxon>
        <taxon>Bacillota</taxon>
        <taxon>Clostridia</taxon>
        <taxon>Lachnospirales</taxon>
        <taxon>Lachnospiraceae</taxon>
        <taxon>Eisenbergiella</taxon>
    </lineage>
</organism>
<dbReference type="EMBL" id="QVLU01000004">
    <property type="protein sequence ID" value="RGE73138.1"/>
    <property type="molecule type" value="Genomic_DNA"/>
</dbReference>
<dbReference type="OrthoDB" id="9795554at2"/>
<reference evidence="3 4" key="1">
    <citation type="submission" date="2018-08" db="EMBL/GenBank/DDBJ databases">
        <title>A genome reference for cultivated species of the human gut microbiota.</title>
        <authorList>
            <person name="Zou Y."/>
            <person name="Xue W."/>
            <person name="Luo G."/>
        </authorList>
    </citation>
    <scope>NUCLEOTIDE SEQUENCE [LARGE SCALE GENOMIC DNA]</scope>
    <source>
        <strain evidence="3 4">AF26-4BH</strain>
    </source>
</reference>
<dbReference type="PANTHER" id="PTHR22901">
    <property type="entry name" value="SIALATE O-ACETYLESTERASE"/>
    <property type="match status" value="1"/>
</dbReference>
<dbReference type="GO" id="GO:0001681">
    <property type="term" value="F:sialate O-acetylesterase activity"/>
    <property type="evidence" value="ECO:0007669"/>
    <property type="project" value="InterPro"/>
</dbReference>
<dbReference type="GO" id="GO:0005975">
    <property type="term" value="P:carbohydrate metabolic process"/>
    <property type="evidence" value="ECO:0007669"/>
    <property type="project" value="TreeGrafter"/>
</dbReference>
<dbReference type="InterPro" id="IPR008979">
    <property type="entry name" value="Galactose-bd-like_sf"/>
</dbReference>
<gene>
    <name evidence="3" type="ORF">DWY69_06565</name>
</gene>
<dbReference type="InterPro" id="IPR039329">
    <property type="entry name" value="SIAE"/>
</dbReference>
<evidence type="ECO:0000313" key="4">
    <source>
        <dbReference type="Proteomes" id="UP000261166"/>
    </source>
</evidence>
<evidence type="ECO:0000259" key="2">
    <source>
        <dbReference type="Pfam" id="PF03629"/>
    </source>
</evidence>
<keyword evidence="1" id="KW-0378">Hydrolase</keyword>
<dbReference type="SUPFAM" id="SSF49785">
    <property type="entry name" value="Galactose-binding domain-like"/>
    <property type="match status" value="1"/>
</dbReference>
<dbReference type="Proteomes" id="UP000261166">
    <property type="component" value="Unassembled WGS sequence"/>
</dbReference>
<evidence type="ECO:0000256" key="1">
    <source>
        <dbReference type="ARBA" id="ARBA00022801"/>
    </source>
</evidence>
<protein>
    <submittedName>
        <fullName evidence="3">Sialate O-acetylesterase</fullName>
    </submittedName>
</protein>
<dbReference type="InterPro" id="IPR036514">
    <property type="entry name" value="SGNH_hydro_sf"/>
</dbReference>
<dbReference type="Pfam" id="PF03629">
    <property type="entry name" value="SASA"/>
    <property type="match status" value="2"/>
</dbReference>
<sequence>MKGKTMNMLKLSTFFQNGMVLQQDKEIKIWGEGKAGAQVRIHFQGQQAAVITGGDGRWELFLNKLRVGGPYIMQVFHGEETLELKDIYVGDVWLCAGQSNMELPIARVKDFYPELSKISREPDIHIFTIPENSVFQGPLEEPAAGKWLEVNEKNIEGFSAFSYFFADYLWRKKKVPVGIINASKGGSPIEAWLGRDALADMPELLTIAGQFCDEEVVAEFIGRNEKEQQEWRERVSALDEGLGELPWYKDISEEGWKTISLPGWFETEELRDFCGSLWLRKKFDIPEEMVGKPADLWLGTIVDSDKTYVNGHMVGETAYQYPPRKYKVPEAVLRKKDNVLTIRVLCERGNGRLTPDKIYRLFSEEGSVELTDNENCWEYKIGCSYLPAPEMDFIVRKPTGLYNGMLAPCQKLAVKGIVWYQGESNDRNPGSYEQLLYRLISSWRKKWNEELPFILVQLPAFSIDLPEENSGWPIIREAQRQAAHSLPLVKMTVNLDLGEWNDLHPLRKKEAAYRAAEAAMLFEQGDNRPELGPVPVVIKKHEEKISVTFDSAPGGLKPQGSFISDVEVAGDDGIFYEVPAWLEENRLIIECPSEIAVRELRYAWCNVPRGNLITDEEGHLASPFCIRADFNT</sequence>
<feature type="domain" description="Sialate O-acetylesterase" evidence="2">
    <location>
        <begin position="90"/>
        <end position="193"/>
    </location>
</feature>
<dbReference type="SUPFAM" id="SSF52266">
    <property type="entry name" value="SGNH hydrolase"/>
    <property type="match status" value="1"/>
</dbReference>
<dbReference type="Gene3D" id="2.60.120.260">
    <property type="entry name" value="Galactose-binding domain-like"/>
    <property type="match status" value="1"/>
</dbReference>
<comment type="caution">
    <text evidence="3">The sequence shown here is derived from an EMBL/GenBank/DDBJ whole genome shotgun (WGS) entry which is preliminary data.</text>
</comment>
<dbReference type="InterPro" id="IPR005181">
    <property type="entry name" value="SASA"/>
</dbReference>
<feature type="domain" description="Sialate O-acetylesterase" evidence="2">
    <location>
        <begin position="399"/>
        <end position="498"/>
    </location>
</feature>
<accession>A0A3E3J1B9</accession>